<evidence type="ECO:0000313" key="2">
    <source>
        <dbReference type="Proteomes" id="UP000694941"/>
    </source>
</evidence>
<gene>
    <name evidence="3" type="primary">LOC111083135</name>
</gene>
<accession>A0ABM1RUR8</accession>
<feature type="region of interest" description="Disordered" evidence="1">
    <location>
        <begin position="1"/>
        <end position="22"/>
    </location>
</feature>
<feature type="non-terminal residue" evidence="3">
    <location>
        <position position="105"/>
    </location>
</feature>
<name>A0ABM1RUR8_LIMPO</name>
<keyword evidence="2" id="KW-1185">Reference proteome</keyword>
<dbReference type="GeneID" id="111083135"/>
<reference evidence="3" key="1">
    <citation type="submission" date="2025-08" db="UniProtKB">
        <authorList>
            <consortium name="RefSeq"/>
        </authorList>
    </citation>
    <scope>IDENTIFICATION</scope>
    <source>
        <tissue evidence="3">Muscle</tissue>
    </source>
</reference>
<dbReference type="Proteomes" id="UP000694941">
    <property type="component" value="Unplaced"/>
</dbReference>
<sequence>MSSTPQREKLRTPITPSSTPRLGRLRSKWLCSQENQGDIIWDCSSPNQRKLDSAKSTVGEEITEIVNFIPVKKQQSCASQDIDQIRLVEKWMSKENFTSHSSEGK</sequence>
<organism evidence="2 3">
    <name type="scientific">Limulus polyphemus</name>
    <name type="common">Atlantic horseshoe crab</name>
    <dbReference type="NCBI Taxonomy" id="6850"/>
    <lineage>
        <taxon>Eukaryota</taxon>
        <taxon>Metazoa</taxon>
        <taxon>Ecdysozoa</taxon>
        <taxon>Arthropoda</taxon>
        <taxon>Chelicerata</taxon>
        <taxon>Merostomata</taxon>
        <taxon>Xiphosura</taxon>
        <taxon>Limulidae</taxon>
        <taxon>Limulus</taxon>
    </lineage>
</organism>
<dbReference type="RefSeq" id="XP_022235123.1">
    <property type="nucleotide sequence ID" value="XM_022379415.1"/>
</dbReference>
<feature type="compositionally biased region" description="Basic and acidic residues" evidence="1">
    <location>
        <begin position="1"/>
        <end position="11"/>
    </location>
</feature>
<proteinExistence type="predicted"/>
<protein>
    <submittedName>
        <fullName evidence="3">Uncharacterized protein LOC111083135</fullName>
    </submittedName>
</protein>
<evidence type="ECO:0000256" key="1">
    <source>
        <dbReference type="SAM" id="MobiDB-lite"/>
    </source>
</evidence>
<evidence type="ECO:0000313" key="3">
    <source>
        <dbReference type="RefSeq" id="XP_022235123.1"/>
    </source>
</evidence>